<dbReference type="Gene3D" id="3.40.50.300">
    <property type="entry name" value="P-loop containing nucleotide triphosphate hydrolases"/>
    <property type="match status" value="1"/>
</dbReference>
<keyword evidence="3" id="KW-1185">Reference proteome</keyword>
<sequence length="655" mass="74481">MILETLGFTKAVEMATPLAKKIFSSKIQPIIEKKIASFLKDKAAIRKFETTSVQYLAQIAGKCSTMNTIAFQNAPKKLEDLYVPLTLKSDGRSQEIKIDGSADIFKDFNHVLVNDTAGMGKSTLAKRIMLNVIAEGSYIPVFIELRQIEDKSIAHQIKEYFGLPTEVSDDVLNELPLLYVFDGLDEVPGNKKKEVIKHLKIFVEFAIASRILITSRQETYLSEFYSFSKYSIKRLDKEEAYNLLKNYDPADEVADKLISSLEDNESRDLHDFLATPLYVSLLFCAYRHKTVIPRRKDLFYSQVYDALFESHDLSKEVGYVRPKYSGLDSAEFHTVLRRLAFWCLKNNGRLEFEKDKLAIVMAELLGKISGIKASAPNFVKDLTSTVPLFVQEGPTIRWSHKSLMEYFAAMFICSDTKEKQKSALISLFKGENVHDLENVFELCSDIDFSTFRATIVKRILEDFIDYSSSAYTAITNKRIHKASVAERVRMMFGLKLGFQILNVDGLDGKTIFDDFFGNEKYRKQVLGKNPGKRWTYNEGLVGVQKKHLLYLSRGENESGYVLRIMEKKLPALFERFKYSAGDFAEGKLSGLETNHFYIINDDPKSVLNSSKNFLTVNKIIGQFQHSFLIGEEVIAELGKINSDESNGVDDLLDLV</sequence>
<dbReference type="Pfam" id="PF22711">
    <property type="entry name" value="SNaCT5"/>
    <property type="match status" value="1"/>
</dbReference>
<comment type="caution">
    <text evidence="2">The sequence shown here is derived from an EMBL/GenBank/DDBJ whole genome shotgun (WGS) entry which is preliminary data.</text>
</comment>
<feature type="domain" description="Short NACHT-associated C-terminal" evidence="1">
    <location>
        <begin position="446"/>
        <end position="642"/>
    </location>
</feature>
<dbReference type="PANTHER" id="PTHR46844:SF1">
    <property type="entry name" value="SLR5058 PROTEIN"/>
    <property type="match status" value="1"/>
</dbReference>
<dbReference type="Proteomes" id="UP000297258">
    <property type="component" value="Unassembled WGS sequence"/>
</dbReference>
<accession>A0A4Y9SS65</accession>
<proteinExistence type="predicted"/>
<evidence type="ECO:0000313" key="3">
    <source>
        <dbReference type="Proteomes" id="UP000297258"/>
    </source>
</evidence>
<organism evidence="2 3">
    <name type="scientific">Massilia horti</name>
    <dbReference type="NCBI Taxonomy" id="2562153"/>
    <lineage>
        <taxon>Bacteria</taxon>
        <taxon>Pseudomonadati</taxon>
        <taxon>Pseudomonadota</taxon>
        <taxon>Betaproteobacteria</taxon>
        <taxon>Burkholderiales</taxon>
        <taxon>Oxalobacteraceae</taxon>
        <taxon>Telluria group</taxon>
        <taxon>Massilia</taxon>
    </lineage>
</organism>
<dbReference type="SUPFAM" id="SSF52540">
    <property type="entry name" value="P-loop containing nucleoside triphosphate hydrolases"/>
    <property type="match status" value="1"/>
</dbReference>
<evidence type="ECO:0000313" key="2">
    <source>
        <dbReference type="EMBL" id="TFW29550.1"/>
    </source>
</evidence>
<dbReference type="RefSeq" id="WP_135191138.1">
    <property type="nucleotide sequence ID" value="NZ_SPUM01000123.1"/>
</dbReference>
<dbReference type="AlphaFoldDB" id="A0A4Y9SS65"/>
<dbReference type="InterPro" id="IPR055036">
    <property type="entry name" value="SNaCT5"/>
</dbReference>
<name>A0A4Y9SS65_9BURK</name>
<evidence type="ECO:0000259" key="1">
    <source>
        <dbReference type="Pfam" id="PF22711"/>
    </source>
</evidence>
<dbReference type="EMBL" id="SPUM01000123">
    <property type="protein sequence ID" value="TFW29550.1"/>
    <property type="molecule type" value="Genomic_DNA"/>
</dbReference>
<gene>
    <name evidence="2" type="ORF">E4O92_18560</name>
</gene>
<dbReference type="OrthoDB" id="6064495at2"/>
<reference evidence="2 3" key="1">
    <citation type="submission" date="2019-03" db="EMBL/GenBank/DDBJ databases">
        <title>Draft genome of Massilia hortus sp. nov., a novel bacterial species of the Oxalobacteraceae family.</title>
        <authorList>
            <person name="Peta V."/>
            <person name="Raths R."/>
            <person name="Bucking H."/>
        </authorList>
    </citation>
    <scope>NUCLEOTIDE SEQUENCE [LARGE SCALE GENOMIC DNA]</scope>
    <source>
        <strain evidence="2 3">ONC3</strain>
    </source>
</reference>
<dbReference type="PANTHER" id="PTHR46844">
    <property type="entry name" value="SLR5058 PROTEIN"/>
    <property type="match status" value="1"/>
</dbReference>
<protein>
    <recommendedName>
        <fullName evidence="1">Short NACHT-associated C-terminal domain-containing protein</fullName>
    </recommendedName>
</protein>
<dbReference type="InterPro" id="IPR027417">
    <property type="entry name" value="P-loop_NTPase"/>
</dbReference>